<evidence type="ECO:0000313" key="2">
    <source>
        <dbReference type="EMBL" id="KAH3827895.1"/>
    </source>
</evidence>
<proteinExistence type="predicted"/>
<organism evidence="2 3">
    <name type="scientific">Dreissena polymorpha</name>
    <name type="common">Zebra mussel</name>
    <name type="synonym">Mytilus polymorpha</name>
    <dbReference type="NCBI Taxonomy" id="45954"/>
    <lineage>
        <taxon>Eukaryota</taxon>
        <taxon>Metazoa</taxon>
        <taxon>Spiralia</taxon>
        <taxon>Lophotrochozoa</taxon>
        <taxon>Mollusca</taxon>
        <taxon>Bivalvia</taxon>
        <taxon>Autobranchia</taxon>
        <taxon>Heteroconchia</taxon>
        <taxon>Euheterodonta</taxon>
        <taxon>Imparidentia</taxon>
        <taxon>Neoheterodontei</taxon>
        <taxon>Myida</taxon>
        <taxon>Dreissenoidea</taxon>
        <taxon>Dreissenidae</taxon>
        <taxon>Dreissena</taxon>
    </lineage>
</organism>
<evidence type="ECO:0000313" key="3">
    <source>
        <dbReference type="Proteomes" id="UP000828390"/>
    </source>
</evidence>
<dbReference type="PANTHER" id="PTHR35870:SF1">
    <property type="entry name" value="PROTEIN, PUTATIVE (AFU_ORTHOLOGUE AFUA_5G03330)-RELATED"/>
    <property type="match status" value="1"/>
</dbReference>
<dbReference type="AlphaFoldDB" id="A0A9D4H5I0"/>
<dbReference type="EMBL" id="JAIWYP010000005">
    <property type="protein sequence ID" value="KAH3827895.1"/>
    <property type="molecule type" value="Genomic_DNA"/>
</dbReference>
<reference evidence="2" key="1">
    <citation type="journal article" date="2019" name="bioRxiv">
        <title>The Genome of the Zebra Mussel, Dreissena polymorpha: A Resource for Invasive Species Research.</title>
        <authorList>
            <person name="McCartney M.A."/>
            <person name="Auch B."/>
            <person name="Kono T."/>
            <person name="Mallez S."/>
            <person name="Zhang Y."/>
            <person name="Obille A."/>
            <person name="Becker A."/>
            <person name="Abrahante J.E."/>
            <person name="Garbe J."/>
            <person name="Badalamenti J.P."/>
            <person name="Herman A."/>
            <person name="Mangelson H."/>
            <person name="Liachko I."/>
            <person name="Sullivan S."/>
            <person name="Sone E.D."/>
            <person name="Koren S."/>
            <person name="Silverstein K.A.T."/>
            <person name="Beckman K.B."/>
            <person name="Gohl D.M."/>
        </authorList>
    </citation>
    <scope>NUCLEOTIDE SEQUENCE</scope>
    <source>
        <strain evidence="2">Duluth1</strain>
        <tissue evidence="2">Whole animal</tissue>
    </source>
</reference>
<dbReference type="OrthoDB" id="10004862at2759"/>
<evidence type="ECO:0000256" key="1">
    <source>
        <dbReference type="ARBA" id="ARBA00023002"/>
    </source>
</evidence>
<dbReference type="Pfam" id="PF14027">
    <property type="entry name" value="Questin_oxidase"/>
    <property type="match status" value="1"/>
</dbReference>
<keyword evidence="3" id="KW-1185">Reference proteome</keyword>
<dbReference type="InterPro" id="IPR025337">
    <property type="entry name" value="Questin_oxidase-like"/>
</dbReference>
<keyword evidence="1" id="KW-0560">Oxidoreductase</keyword>
<dbReference type="PANTHER" id="PTHR35870">
    <property type="entry name" value="PROTEIN, PUTATIVE (AFU_ORTHOLOGUE AFUA_5G03330)-RELATED"/>
    <property type="match status" value="1"/>
</dbReference>
<gene>
    <name evidence="2" type="ORF">DPMN_129841</name>
</gene>
<protein>
    <submittedName>
        <fullName evidence="2">Uncharacterized protein</fullName>
    </submittedName>
</protein>
<sequence length="383" mass="43247">MNSADVGKILAATSTAKYFIEYGGFLSNHVSHGVIALHRLEASPDHIQRFVDDLLPKLEDTNSDKPDSRSFEELRGQRVGYYSLLQHYDHLLLDIGGDVEKLIREEYPKVNAGLAGSALHGTIHLGYAYAAGYKQGILEGLAYTYHSYRPVVSKRSMEELSHFGNGNTDILSVLKNVRKKHDLFYAMQMGSEKEEYSSLGLGKFQRNVCYLLKEKGEVLYDHLLSLKLDATVRNADGELDPVQLARRLVYWSTMIYILAEKKNDFFLLHGVTCAWALHTIIPILRKLDGIVGLRHYVAVLIAVYIAQGAPALTSELKTCDVIDVKGEWDNIVSQTLDTCTDEHCYKLVQVCREMAQDAQRYGEDVNVYMQAARNVIEHGFFYE</sequence>
<comment type="caution">
    <text evidence="2">The sequence shown here is derived from an EMBL/GenBank/DDBJ whole genome shotgun (WGS) entry which is preliminary data.</text>
</comment>
<dbReference type="GO" id="GO:0016491">
    <property type="term" value="F:oxidoreductase activity"/>
    <property type="evidence" value="ECO:0007669"/>
    <property type="project" value="UniProtKB-KW"/>
</dbReference>
<name>A0A9D4H5I0_DREPO</name>
<accession>A0A9D4H5I0</accession>
<reference evidence="2" key="2">
    <citation type="submission" date="2020-11" db="EMBL/GenBank/DDBJ databases">
        <authorList>
            <person name="McCartney M.A."/>
            <person name="Auch B."/>
            <person name="Kono T."/>
            <person name="Mallez S."/>
            <person name="Becker A."/>
            <person name="Gohl D.M."/>
            <person name="Silverstein K.A.T."/>
            <person name="Koren S."/>
            <person name="Bechman K.B."/>
            <person name="Herman A."/>
            <person name="Abrahante J.E."/>
            <person name="Garbe J."/>
        </authorList>
    </citation>
    <scope>NUCLEOTIDE SEQUENCE</scope>
    <source>
        <strain evidence="2">Duluth1</strain>
        <tissue evidence="2">Whole animal</tissue>
    </source>
</reference>
<dbReference type="Proteomes" id="UP000828390">
    <property type="component" value="Unassembled WGS sequence"/>
</dbReference>